<evidence type="ECO:0000313" key="5">
    <source>
        <dbReference type="Proteomes" id="UP000281594"/>
    </source>
</evidence>
<reference evidence="4 5" key="1">
    <citation type="journal article" date="2018" name="J. Biol. Chem.">
        <title>Discovery of the actinoplanic acid pathway in Streptomyces rapamycinicus reveals a genetically conserved synergism with rapamycin.</title>
        <authorList>
            <person name="Mrak P."/>
            <person name="Krastel P."/>
            <person name="Pivk Lukancic P."/>
            <person name="Tao J."/>
            <person name="Pistorius D."/>
            <person name="Moore C.M."/>
        </authorList>
    </citation>
    <scope>NUCLEOTIDE SEQUENCE [LARGE SCALE GENOMIC DNA]</scope>
    <source>
        <strain evidence="4 5">NRRL 5491</strain>
    </source>
</reference>
<dbReference type="Gene3D" id="3.30.300.30">
    <property type="match status" value="1"/>
</dbReference>
<dbReference type="eggNOG" id="COG1020">
    <property type="taxonomic scope" value="Bacteria"/>
</dbReference>
<evidence type="ECO:0000313" key="4">
    <source>
        <dbReference type="EMBL" id="RLV77402.1"/>
    </source>
</evidence>
<dbReference type="Proteomes" id="UP000281594">
    <property type="component" value="Unassembled WGS sequence"/>
</dbReference>
<proteinExistence type="predicted"/>
<dbReference type="Gene3D" id="3.40.50.980">
    <property type="match status" value="2"/>
</dbReference>
<gene>
    <name evidence="4" type="ORF">D3C57_103495</name>
</gene>
<dbReference type="AlphaFoldDB" id="A0A0A0NQC4"/>
<sequence>MSGRQPDFLDRWDHQVATRPGAPALIEGTARWSYAQAEARAGALASVLAARGAGPGSVVGLSLDRPRDAVLSMLAVLRTGAAFTVLEPGLPPEARKDLVARVGAVLWLHDSTRQGPPLPLGTPCLDLATMEAGPPAVPCVSGPADPTQPAYALFTSGSTGRPKGIVIERGALAGFADAVAERLLLTPADRWLQIASLGFDVVIEEVFPVLATGGAVVCRPDTLPLEPPELHRVLREGEATVAELSTQYWREYARWLDAADETTPTALRAVLVGGERMEPGAYRAWQRRQPAALVHVYGLTECTVTSTMYTGRLPGDATEVPIGTPLSNAAVSVRADGRVLPPGRTGEIHIAGPSLARGYLHDEEQTELRFRPDPHADGERVYATGDLGRLLPGGALEFLGRIDSRLKVRGHRLEAAAVERVLESAPAVAQAVVLIDPGDATSLIAYLVPTDRALAPESGTAARLTDGQRGEVVGPTAAAFASWAVPTRLYWTADLPKNPHGKVDTAALAAATVAAPVRTPPETGAEPGPDRPSTVDEPLHVVLHRFRDVLAAPALGPDDDFFAHGGQSILAMRLVSALRTDVPAAAGLRVATLFDCPTPRRLARHLSDRT</sequence>
<dbReference type="RefSeq" id="WP_020872888.1">
    <property type="nucleotide sequence ID" value="NC_022785.1"/>
</dbReference>
<dbReference type="SMART" id="SM00823">
    <property type="entry name" value="PKS_PP"/>
    <property type="match status" value="1"/>
</dbReference>
<dbReference type="InterPro" id="IPR045851">
    <property type="entry name" value="AMP-bd_C_sf"/>
</dbReference>
<feature type="domain" description="Carrier" evidence="3">
    <location>
        <begin position="533"/>
        <end position="610"/>
    </location>
</feature>
<dbReference type="GO" id="GO:0017000">
    <property type="term" value="P:antibiotic biosynthetic process"/>
    <property type="evidence" value="ECO:0007669"/>
    <property type="project" value="UniProtKB-ARBA"/>
</dbReference>
<dbReference type="STRING" id="1343740.M271_40125"/>
<dbReference type="InterPro" id="IPR009081">
    <property type="entry name" value="PP-bd_ACP"/>
</dbReference>
<keyword evidence="1" id="KW-0596">Phosphopantetheine</keyword>
<dbReference type="CDD" id="cd05930">
    <property type="entry name" value="A_NRPS"/>
    <property type="match status" value="1"/>
</dbReference>
<dbReference type="GO" id="GO:0043041">
    <property type="term" value="P:amino acid activation for nonribosomal peptide biosynthetic process"/>
    <property type="evidence" value="ECO:0007669"/>
    <property type="project" value="TreeGrafter"/>
</dbReference>
<dbReference type="PANTHER" id="PTHR45527">
    <property type="entry name" value="NONRIBOSOMAL PEPTIDE SYNTHETASE"/>
    <property type="match status" value="1"/>
</dbReference>
<dbReference type="GO" id="GO:0031177">
    <property type="term" value="F:phosphopantetheine binding"/>
    <property type="evidence" value="ECO:0007669"/>
    <property type="project" value="InterPro"/>
</dbReference>
<dbReference type="InterPro" id="IPR010071">
    <property type="entry name" value="AA_adenyl_dom"/>
</dbReference>
<dbReference type="SUPFAM" id="SSF47336">
    <property type="entry name" value="ACP-like"/>
    <property type="match status" value="1"/>
</dbReference>
<dbReference type="PANTHER" id="PTHR45527:SF1">
    <property type="entry name" value="FATTY ACID SYNTHASE"/>
    <property type="match status" value="1"/>
</dbReference>
<dbReference type="InterPro" id="IPR036736">
    <property type="entry name" value="ACP-like_sf"/>
</dbReference>
<keyword evidence="2" id="KW-0597">Phosphoprotein</keyword>
<dbReference type="Gene3D" id="2.30.38.10">
    <property type="entry name" value="Luciferase, Domain 3"/>
    <property type="match status" value="1"/>
</dbReference>
<dbReference type="GO" id="GO:0005737">
    <property type="term" value="C:cytoplasm"/>
    <property type="evidence" value="ECO:0007669"/>
    <property type="project" value="TreeGrafter"/>
</dbReference>
<accession>A0A0A0NQC4</accession>
<comment type="caution">
    <text evidence="4">The sequence shown here is derived from an EMBL/GenBank/DDBJ whole genome shotgun (WGS) entry which is preliminary data.</text>
</comment>
<dbReference type="GO" id="GO:0044550">
    <property type="term" value="P:secondary metabolite biosynthetic process"/>
    <property type="evidence" value="ECO:0007669"/>
    <property type="project" value="TreeGrafter"/>
</dbReference>
<evidence type="ECO:0000259" key="3">
    <source>
        <dbReference type="PROSITE" id="PS50075"/>
    </source>
</evidence>
<dbReference type="Pfam" id="PF00550">
    <property type="entry name" value="PP-binding"/>
    <property type="match status" value="1"/>
</dbReference>
<dbReference type="SUPFAM" id="SSF56801">
    <property type="entry name" value="Acetyl-CoA synthetase-like"/>
    <property type="match status" value="1"/>
</dbReference>
<dbReference type="Gene3D" id="1.10.1200.10">
    <property type="entry name" value="ACP-like"/>
    <property type="match status" value="1"/>
</dbReference>
<organism evidence="4 5">
    <name type="scientific">Streptomyces rapamycinicus (strain ATCC 29253 / DSM 41530 / NRRL 5491 / AYB-994)</name>
    <name type="common">Streptomyces hygroscopicus (strain ATCC 29253)</name>
    <dbReference type="NCBI Taxonomy" id="1343740"/>
    <lineage>
        <taxon>Bacteria</taxon>
        <taxon>Bacillati</taxon>
        <taxon>Actinomycetota</taxon>
        <taxon>Actinomycetes</taxon>
        <taxon>Kitasatosporales</taxon>
        <taxon>Streptomycetaceae</taxon>
        <taxon>Streptomyces</taxon>
        <taxon>Streptomyces violaceusniger group</taxon>
    </lineage>
</organism>
<name>A0A0A0NQC4_STRRN</name>
<dbReference type="InterPro" id="IPR020806">
    <property type="entry name" value="PKS_PP-bd"/>
</dbReference>
<dbReference type="EMBL" id="QYCY01000001">
    <property type="protein sequence ID" value="RLV77402.1"/>
    <property type="molecule type" value="Genomic_DNA"/>
</dbReference>
<dbReference type="InterPro" id="IPR000873">
    <property type="entry name" value="AMP-dep_synth/lig_dom"/>
</dbReference>
<dbReference type="Pfam" id="PF00501">
    <property type="entry name" value="AMP-binding"/>
    <property type="match status" value="1"/>
</dbReference>
<evidence type="ECO:0000256" key="2">
    <source>
        <dbReference type="ARBA" id="ARBA00022553"/>
    </source>
</evidence>
<protein>
    <recommendedName>
        <fullName evidence="3">Carrier domain-containing protein</fullName>
    </recommendedName>
</protein>
<dbReference type="PROSITE" id="PS50075">
    <property type="entry name" value="CARRIER"/>
    <property type="match status" value="1"/>
</dbReference>
<dbReference type="KEGG" id="src:M271_40125"/>
<dbReference type="NCBIfam" id="TIGR01733">
    <property type="entry name" value="AA-adenyl-dom"/>
    <property type="match status" value="1"/>
</dbReference>
<evidence type="ECO:0000256" key="1">
    <source>
        <dbReference type="ARBA" id="ARBA00022450"/>
    </source>
</evidence>
<dbReference type="HOGENOM" id="CLU_000022_2_12_11"/>